<evidence type="ECO:0000256" key="4">
    <source>
        <dbReference type="PROSITE-ProRule" id="PRU00335"/>
    </source>
</evidence>
<dbReference type="STRING" id="1137799.GZ78_07405"/>
<dbReference type="InterPro" id="IPR001647">
    <property type="entry name" value="HTH_TetR"/>
</dbReference>
<sequence>MSSDPLSQASNNNSAKASRTLNLILDAAMRCYERNGIDKTNIDEVAREASVSRTTFYRYAKNREDLFNQVLKRDAQERLEERKVALRYHENLADVLIDGALFNMRGRKHRTMFKLLFSEETPSSMGRTNLSPDNFRFMTRSMIEEAFNREEEKGNIREGMNLDLAVEFICRILLSLMAYPDPYLDNEKRLRTFLEATLLPPIIKDV</sequence>
<dbReference type="EMBL" id="JOKH01000001">
    <property type="protein sequence ID" value="KEQ19696.1"/>
    <property type="molecule type" value="Genomic_DNA"/>
</dbReference>
<dbReference type="Gene3D" id="1.10.357.10">
    <property type="entry name" value="Tetracycline Repressor, domain 2"/>
    <property type="match status" value="1"/>
</dbReference>
<gene>
    <name evidence="6" type="ORF">GZ78_07405</name>
</gene>
<dbReference type="GO" id="GO:0000976">
    <property type="term" value="F:transcription cis-regulatory region binding"/>
    <property type="evidence" value="ECO:0007669"/>
    <property type="project" value="TreeGrafter"/>
</dbReference>
<organism evidence="6 7">
    <name type="scientific">Endozoicomonas numazuensis</name>
    <dbReference type="NCBI Taxonomy" id="1137799"/>
    <lineage>
        <taxon>Bacteria</taxon>
        <taxon>Pseudomonadati</taxon>
        <taxon>Pseudomonadota</taxon>
        <taxon>Gammaproteobacteria</taxon>
        <taxon>Oceanospirillales</taxon>
        <taxon>Endozoicomonadaceae</taxon>
        <taxon>Endozoicomonas</taxon>
    </lineage>
</organism>
<dbReference type="Proteomes" id="UP000028073">
    <property type="component" value="Unassembled WGS sequence"/>
</dbReference>
<dbReference type="InterPro" id="IPR050109">
    <property type="entry name" value="HTH-type_TetR-like_transc_reg"/>
</dbReference>
<proteinExistence type="predicted"/>
<accession>A0A081NMM3</accession>
<keyword evidence="2 4" id="KW-0238">DNA-binding</keyword>
<dbReference type="RefSeq" id="WP_034833686.1">
    <property type="nucleotide sequence ID" value="NZ_JOKH01000001.1"/>
</dbReference>
<dbReference type="PROSITE" id="PS50977">
    <property type="entry name" value="HTH_TETR_2"/>
    <property type="match status" value="1"/>
</dbReference>
<dbReference type="InterPro" id="IPR009057">
    <property type="entry name" value="Homeodomain-like_sf"/>
</dbReference>
<dbReference type="GO" id="GO:0003700">
    <property type="term" value="F:DNA-binding transcription factor activity"/>
    <property type="evidence" value="ECO:0007669"/>
    <property type="project" value="TreeGrafter"/>
</dbReference>
<keyword evidence="3" id="KW-0804">Transcription</keyword>
<dbReference type="PRINTS" id="PR00455">
    <property type="entry name" value="HTHTETR"/>
</dbReference>
<name>A0A081NMM3_9GAMM</name>
<evidence type="ECO:0000256" key="2">
    <source>
        <dbReference type="ARBA" id="ARBA00023125"/>
    </source>
</evidence>
<evidence type="ECO:0000256" key="3">
    <source>
        <dbReference type="ARBA" id="ARBA00023163"/>
    </source>
</evidence>
<dbReference type="OrthoDB" id="8535430at2"/>
<evidence type="ECO:0000313" key="7">
    <source>
        <dbReference type="Proteomes" id="UP000028073"/>
    </source>
</evidence>
<evidence type="ECO:0000259" key="5">
    <source>
        <dbReference type="PROSITE" id="PS50977"/>
    </source>
</evidence>
<dbReference type="Pfam" id="PF00440">
    <property type="entry name" value="TetR_N"/>
    <property type="match status" value="1"/>
</dbReference>
<dbReference type="AlphaFoldDB" id="A0A081NMM3"/>
<comment type="caution">
    <text evidence="6">The sequence shown here is derived from an EMBL/GenBank/DDBJ whole genome shotgun (WGS) entry which is preliminary data.</text>
</comment>
<reference evidence="6 7" key="1">
    <citation type="submission" date="2014-06" db="EMBL/GenBank/DDBJ databases">
        <title>Whole Genome Sequences of Three Symbiotic Endozoicomonas Bacteria.</title>
        <authorList>
            <person name="Neave M.J."/>
            <person name="Apprill A."/>
            <person name="Voolstra C.R."/>
        </authorList>
    </citation>
    <scope>NUCLEOTIDE SEQUENCE [LARGE SCALE GENOMIC DNA]</scope>
    <source>
        <strain evidence="6 7">DSM 25634</strain>
    </source>
</reference>
<dbReference type="PANTHER" id="PTHR30055:SF234">
    <property type="entry name" value="HTH-TYPE TRANSCRIPTIONAL REGULATOR BETI"/>
    <property type="match status" value="1"/>
</dbReference>
<protein>
    <recommendedName>
        <fullName evidence="5">HTH tetR-type domain-containing protein</fullName>
    </recommendedName>
</protein>
<evidence type="ECO:0000256" key="1">
    <source>
        <dbReference type="ARBA" id="ARBA00023015"/>
    </source>
</evidence>
<feature type="domain" description="HTH tetR-type" evidence="5">
    <location>
        <begin position="18"/>
        <end position="78"/>
    </location>
</feature>
<evidence type="ECO:0000313" key="6">
    <source>
        <dbReference type="EMBL" id="KEQ19696.1"/>
    </source>
</evidence>
<feature type="DNA-binding region" description="H-T-H motif" evidence="4">
    <location>
        <begin position="41"/>
        <end position="60"/>
    </location>
</feature>
<keyword evidence="7" id="KW-1185">Reference proteome</keyword>
<keyword evidence="1" id="KW-0805">Transcription regulation</keyword>
<dbReference type="PANTHER" id="PTHR30055">
    <property type="entry name" value="HTH-TYPE TRANSCRIPTIONAL REGULATOR RUTR"/>
    <property type="match status" value="1"/>
</dbReference>
<dbReference type="SUPFAM" id="SSF46689">
    <property type="entry name" value="Homeodomain-like"/>
    <property type="match status" value="1"/>
</dbReference>
<dbReference type="eggNOG" id="COG1309">
    <property type="taxonomic scope" value="Bacteria"/>
</dbReference>